<dbReference type="InterPro" id="IPR032675">
    <property type="entry name" value="LRR_dom_sf"/>
</dbReference>
<dbReference type="Proteomes" id="UP000801492">
    <property type="component" value="Unassembled WGS sequence"/>
</dbReference>
<evidence type="ECO:0000313" key="6">
    <source>
        <dbReference type="EMBL" id="KAF2901944.1"/>
    </source>
</evidence>
<feature type="chain" id="PRO_5035449435" evidence="5">
    <location>
        <begin position="25"/>
        <end position="1232"/>
    </location>
</feature>
<dbReference type="EMBL" id="VTPC01001442">
    <property type="protein sequence ID" value="KAF2901944.1"/>
    <property type="molecule type" value="Genomic_DNA"/>
</dbReference>
<keyword evidence="7" id="KW-1185">Reference proteome</keyword>
<evidence type="ECO:0000313" key="7">
    <source>
        <dbReference type="Proteomes" id="UP000801492"/>
    </source>
</evidence>
<gene>
    <name evidence="6" type="ORF">ILUMI_04238</name>
</gene>
<dbReference type="SMART" id="SM00369">
    <property type="entry name" value="LRR_TYP"/>
    <property type="match status" value="29"/>
</dbReference>
<feature type="signal peptide" evidence="5">
    <location>
        <begin position="1"/>
        <end position="24"/>
    </location>
</feature>
<comment type="caution">
    <text evidence="6">The sequence shown here is derived from an EMBL/GenBank/DDBJ whole genome shotgun (WGS) entry which is preliminary data.</text>
</comment>
<keyword evidence="4" id="KW-0812">Transmembrane</keyword>
<dbReference type="Gene3D" id="3.80.10.10">
    <property type="entry name" value="Ribonuclease Inhibitor"/>
    <property type="match status" value="7"/>
</dbReference>
<evidence type="ECO:0000256" key="5">
    <source>
        <dbReference type="SAM" id="SignalP"/>
    </source>
</evidence>
<name>A0A8K0DA24_IGNLU</name>
<protein>
    <submittedName>
        <fullName evidence="6">Uncharacterized protein</fullName>
    </submittedName>
</protein>
<accession>A0A8K0DA24</accession>
<reference evidence="6" key="1">
    <citation type="submission" date="2019-08" db="EMBL/GenBank/DDBJ databases">
        <title>The genome of the North American firefly Photinus pyralis.</title>
        <authorList>
            <consortium name="Photinus pyralis genome working group"/>
            <person name="Fallon T.R."/>
            <person name="Sander Lower S.E."/>
            <person name="Weng J.-K."/>
        </authorList>
    </citation>
    <scope>NUCLEOTIDE SEQUENCE</scope>
    <source>
        <strain evidence="6">TRF0915ILg1</strain>
        <tissue evidence="6">Whole body</tissue>
    </source>
</reference>
<dbReference type="InterPro" id="IPR003591">
    <property type="entry name" value="Leu-rich_rpt_typical-subtyp"/>
</dbReference>
<dbReference type="InterPro" id="IPR050328">
    <property type="entry name" value="Dev_Immune_Receptor"/>
</dbReference>
<keyword evidence="3" id="KW-0677">Repeat</keyword>
<evidence type="ECO:0000256" key="1">
    <source>
        <dbReference type="ARBA" id="ARBA00022614"/>
    </source>
</evidence>
<dbReference type="InterPro" id="IPR001611">
    <property type="entry name" value="Leu-rich_rpt"/>
</dbReference>
<dbReference type="OrthoDB" id="6770001at2759"/>
<dbReference type="GO" id="GO:0031012">
    <property type="term" value="C:extracellular matrix"/>
    <property type="evidence" value="ECO:0007669"/>
    <property type="project" value="TreeGrafter"/>
</dbReference>
<dbReference type="AlphaFoldDB" id="A0A8K0DA24"/>
<dbReference type="GO" id="GO:0005615">
    <property type="term" value="C:extracellular space"/>
    <property type="evidence" value="ECO:0007669"/>
    <property type="project" value="TreeGrafter"/>
</dbReference>
<keyword evidence="4" id="KW-1133">Transmembrane helix</keyword>
<keyword evidence="4" id="KW-0472">Membrane</keyword>
<dbReference type="FunFam" id="3.80.10.10:FF:001164">
    <property type="entry name" value="GH01279p"/>
    <property type="match status" value="2"/>
</dbReference>
<keyword evidence="1" id="KW-0433">Leucine-rich repeat</keyword>
<dbReference type="SMART" id="SM00365">
    <property type="entry name" value="LRR_SD22"/>
    <property type="match status" value="12"/>
</dbReference>
<dbReference type="Pfam" id="PF13855">
    <property type="entry name" value="LRR_8"/>
    <property type="match status" value="7"/>
</dbReference>
<feature type="transmembrane region" description="Helical" evidence="4">
    <location>
        <begin position="1183"/>
        <end position="1204"/>
    </location>
</feature>
<dbReference type="PANTHER" id="PTHR24373">
    <property type="entry name" value="SLIT RELATED LEUCINE-RICH REPEAT NEURONAL PROTEIN"/>
    <property type="match status" value="1"/>
</dbReference>
<dbReference type="PROSITE" id="PS51450">
    <property type="entry name" value="LRR"/>
    <property type="match status" value="7"/>
</dbReference>
<organism evidence="6 7">
    <name type="scientific">Ignelater luminosus</name>
    <name type="common">Cucubano</name>
    <name type="synonym">Pyrophorus luminosus</name>
    <dbReference type="NCBI Taxonomy" id="2038154"/>
    <lineage>
        <taxon>Eukaryota</taxon>
        <taxon>Metazoa</taxon>
        <taxon>Ecdysozoa</taxon>
        <taxon>Arthropoda</taxon>
        <taxon>Hexapoda</taxon>
        <taxon>Insecta</taxon>
        <taxon>Pterygota</taxon>
        <taxon>Neoptera</taxon>
        <taxon>Endopterygota</taxon>
        <taxon>Coleoptera</taxon>
        <taxon>Polyphaga</taxon>
        <taxon>Elateriformia</taxon>
        <taxon>Elateroidea</taxon>
        <taxon>Elateridae</taxon>
        <taxon>Agrypninae</taxon>
        <taxon>Pyrophorini</taxon>
        <taxon>Ignelater</taxon>
    </lineage>
</organism>
<dbReference type="PANTHER" id="PTHR24373:SF398">
    <property type="entry name" value="LEUCINE-RICH REPEAT-CONTAINING G-PROTEIN COUPLED RECEPTOR 6"/>
    <property type="match status" value="1"/>
</dbReference>
<evidence type="ECO:0000256" key="3">
    <source>
        <dbReference type="ARBA" id="ARBA00022737"/>
    </source>
</evidence>
<proteinExistence type="predicted"/>
<evidence type="ECO:0000256" key="4">
    <source>
        <dbReference type="SAM" id="Phobius"/>
    </source>
</evidence>
<keyword evidence="2 5" id="KW-0732">Signal</keyword>
<dbReference type="SUPFAM" id="SSF52058">
    <property type="entry name" value="L domain-like"/>
    <property type="match status" value="4"/>
</dbReference>
<sequence length="1232" mass="141617">MRSADALLRSAWIFLLLQVQKARADGHCFGEKNFYVLRAGYVQCQEIHPITCTGITKPRIDLPLKLKEEKPIARRNPRECVHFTVINSNIPVIDDKTFSVDFYNSIVQLKLSNDQIRSIADNSFRKFPNLKKLFIFKNSLTSVNFISDLDELQEVILSNNSINVVRYEDFGRLKLLYKIDLSFNSLERIGNSTFNLIGLKELDLSYNRINKLELAAFFELKRLVVLKLNSNKLEKISNATFNTLERLEELYLNDNFLDNLENSTFGNLRNLRLLQLNNNRIKIVTKGAFNGLNNLRNLYLKNNQIKVIKPDSFLDLNKLSFLEIRGNEINTITNLTFQGLNNLVFINLTNLNIKSIESGGFDGLNSLKVLDLGNNRIETLMSGSLSNLINLKELYLINNTIRVIESNVFTDLKNLEVLNIEGNDITVLETDMFNGLSSLTTLAISDLNIKKIKSGAFNGLNNLNVLFLGSRDSSNEIELKNGTFQGLTSLEMLNLHNFNIIKIEVGAFGGLSTLQKLNLVNCGVSELNSGIFDDLNCNIWYIKSHSNEDKFPTYLRGYWYDFGNLSIRNIEDESLNGLFKKSDPYRRDNIYLNYNNINLLRNNTFAEISNLVELALDHNNLVTIESGAFNGLKFHVHPCYSTLKLINRKLTEIYICNTLYLNNNKLKILRDYTFDNLRNLVTLRLDHNLIEDIEANTFGDLSFNLESTPVILNTILLNNNKLKIIRKDLFSKIRNLVTLRLDDNEIEEIQAEAFNGFYFNPKTCIANDNNYYNALCLNNNKLKILTNNTFKGIKFIVSLYLNNNNISTIESGAFNNLLFSTNLCNSNISKTLNNILDLNNNKLTIISKNTFIGIQNLTKLRLDNNKISTIEYDAFSGLNNLLILYLNNNQINNLVENVFYNLNKLEILNLSDNQLFTLNSETFHGLNNLKQLLVYDNNIIEIFVGAFKYFPLLENLQMSNNNLSIFKTGVFTNLEDLKYLNLSNNNFNFINETVFYPLHNLQVLDLDDNRFTYIDFNLLLFHLPKLQFISINNNNWNCPLLTHMIKEFRARQINYLFNASLNYTEENVDGITCVEINDDDTSGSNSDEDNYKTVIKETIDELKLHQNNSNLNMMSVLNDINKKFDNLPFQDVDEKFDDWATQFTKVLENMQRNNSDDLEEKSIKLLKSKYKAEIDKTFNFSPYLAVIILLLCLSTVTICTVITVKICSTYFRRMKTGYNKAASLMELIDTAT</sequence>
<evidence type="ECO:0000256" key="2">
    <source>
        <dbReference type="ARBA" id="ARBA00022729"/>
    </source>
</evidence>